<keyword evidence="5" id="KW-0949">S-adenosyl-L-methionine</keyword>
<reference evidence="7 8" key="1">
    <citation type="journal article" date="2020" name="New Microbes New Infect">
        <title>Sellimonas caecigallum sp. nov., description and genome sequence of a new member of the Sellimonas genus isolated from the cecum of feral chicken.</title>
        <authorList>
            <person name="Wongkuna S."/>
            <person name="Ghimire S."/>
            <person name="Antony L."/>
            <person name="Chankhamhaengdecha S."/>
            <person name="Janvilisri T."/>
            <person name="Scaria J."/>
        </authorList>
    </citation>
    <scope>NUCLEOTIDE SEQUENCE [LARGE SCALE GENOMIC DNA]</scope>
    <source>
        <strain evidence="7 8">SW451</strain>
    </source>
</reference>
<evidence type="ECO:0000256" key="3">
    <source>
        <dbReference type="ARBA" id="ARBA00022603"/>
    </source>
</evidence>
<dbReference type="RefSeq" id="WP_221919852.1">
    <property type="nucleotide sequence ID" value="NZ_CP173660.1"/>
</dbReference>
<keyword evidence="4" id="KW-0808">Transferase</keyword>
<dbReference type="CDD" id="cd11644">
    <property type="entry name" value="Precorrin-6Y-MT"/>
    <property type="match status" value="1"/>
</dbReference>
<comment type="pathway">
    <text evidence="1">Cofactor biosynthesis; adenosylcobalamin biosynthesis.</text>
</comment>
<dbReference type="SUPFAM" id="SSF53790">
    <property type="entry name" value="Tetrapyrrole methylase"/>
    <property type="match status" value="1"/>
</dbReference>
<dbReference type="Pfam" id="PF02571">
    <property type="entry name" value="CbiJ"/>
    <property type="match status" value="1"/>
</dbReference>
<dbReference type="NCBIfam" id="TIGR00715">
    <property type="entry name" value="precor6x_red"/>
    <property type="match status" value="1"/>
</dbReference>
<evidence type="ECO:0000259" key="6">
    <source>
        <dbReference type="Pfam" id="PF00590"/>
    </source>
</evidence>
<dbReference type="Pfam" id="PF00590">
    <property type="entry name" value="TP_methylase"/>
    <property type="match status" value="1"/>
</dbReference>
<organism evidence="7 8">
    <name type="scientific">Sellimonas caecigallum</name>
    <dbReference type="NCBI Taxonomy" id="2592333"/>
    <lineage>
        <taxon>Bacteria</taxon>
        <taxon>Bacillati</taxon>
        <taxon>Bacillota</taxon>
        <taxon>Clostridia</taxon>
        <taxon>Lachnospirales</taxon>
        <taxon>Lachnospiraceae</taxon>
        <taxon>Sellimonas</taxon>
    </lineage>
</organism>
<dbReference type="EMBL" id="VIRV01000010">
    <property type="protein sequence ID" value="MBY0759067.1"/>
    <property type="molecule type" value="Genomic_DNA"/>
</dbReference>
<protein>
    <submittedName>
        <fullName evidence="7">Precorrin-6A reductase</fullName>
        <ecNumber evidence="7">1.3.1.54</ecNumber>
    </submittedName>
</protein>
<dbReference type="InterPro" id="IPR029063">
    <property type="entry name" value="SAM-dependent_MTases_sf"/>
</dbReference>
<dbReference type="InterPro" id="IPR003723">
    <property type="entry name" value="Precorrin-6x_reduct"/>
</dbReference>
<evidence type="ECO:0000256" key="1">
    <source>
        <dbReference type="ARBA" id="ARBA00004953"/>
    </source>
</evidence>
<evidence type="ECO:0000256" key="2">
    <source>
        <dbReference type="ARBA" id="ARBA00022573"/>
    </source>
</evidence>
<dbReference type="NCBIfam" id="TIGR02469">
    <property type="entry name" value="CbiT"/>
    <property type="match status" value="1"/>
</dbReference>
<evidence type="ECO:0000313" key="7">
    <source>
        <dbReference type="EMBL" id="MBY0759067.1"/>
    </source>
</evidence>
<dbReference type="InterPro" id="IPR014008">
    <property type="entry name" value="Cbl_synth_MTase_CbiT"/>
</dbReference>
<comment type="caution">
    <text evidence="7">The sequence shown here is derived from an EMBL/GenBank/DDBJ whole genome shotgun (WGS) entry which is preliminary data.</text>
</comment>
<evidence type="ECO:0000313" key="8">
    <source>
        <dbReference type="Proteomes" id="UP000779049"/>
    </source>
</evidence>
<dbReference type="InterPro" id="IPR035996">
    <property type="entry name" value="4pyrrol_Methylase_sf"/>
</dbReference>
<dbReference type="PROSITE" id="PS51014">
    <property type="entry name" value="COBK_CBIJ"/>
    <property type="match status" value="1"/>
</dbReference>
<dbReference type="SUPFAM" id="SSF53335">
    <property type="entry name" value="S-adenosyl-L-methionine-dependent methyltransferases"/>
    <property type="match status" value="1"/>
</dbReference>
<feature type="domain" description="Tetrapyrrole methylase" evidence="6">
    <location>
        <begin position="269"/>
        <end position="476"/>
    </location>
</feature>
<gene>
    <name evidence="7" type="primary">cobK</name>
    <name evidence="7" type="ORF">FLB61_08200</name>
</gene>
<name>A0ABS7L7X2_9FIRM</name>
<accession>A0ABS7L7X2</accession>
<keyword evidence="2" id="KW-0169">Cobalamin biosynthesis</keyword>
<dbReference type="PANTHER" id="PTHR43182:SF1">
    <property type="entry name" value="COBALT-PRECORRIN-7 C(5)-METHYLTRANSFERASE"/>
    <property type="match status" value="1"/>
</dbReference>
<dbReference type="InterPro" id="IPR000878">
    <property type="entry name" value="4pyrrol_Mease"/>
</dbReference>
<keyword evidence="3" id="KW-0489">Methyltransferase</keyword>
<evidence type="ECO:0000256" key="5">
    <source>
        <dbReference type="ARBA" id="ARBA00022691"/>
    </source>
</evidence>
<dbReference type="InterPro" id="IPR012818">
    <property type="entry name" value="CbiE"/>
</dbReference>
<dbReference type="CDD" id="cd02440">
    <property type="entry name" value="AdoMet_MTases"/>
    <property type="match status" value="1"/>
</dbReference>
<dbReference type="Gene3D" id="3.40.50.150">
    <property type="entry name" value="Vaccinia Virus protein VP39"/>
    <property type="match status" value="1"/>
</dbReference>
<dbReference type="InterPro" id="IPR014777">
    <property type="entry name" value="4pyrrole_Mease_sub1"/>
</dbReference>
<dbReference type="PANTHER" id="PTHR43182">
    <property type="entry name" value="COBALT-PRECORRIN-6B C(15)-METHYLTRANSFERASE (DECARBOXYLATING)"/>
    <property type="match status" value="1"/>
</dbReference>
<keyword evidence="8" id="KW-1185">Reference proteome</keyword>
<dbReference type="GO" id="GO:0016994">
    <property type="term" value="F:precorrin-6A reductase activity"/>
    <property type="evidence" value="ECO:0007669"/>
    <property type="project" value="UniProtKB-EC"/>
</dbReference>
<keyword evidence="7" id="KW-0560">Oxidoreductase</keyword>
<dbReference type="Gene3D" id="3.40.1010.10">
    <property type="entry name" value="Cobalt-precorrin-4 Transmethylase, Domain 1"/>
    <property type="match status" value="1"/>
</dbReference>
<sequence>MKRILIFSGTTEGRRLTEILANAGVPSAVCVATEYGSEVMDPLSGIELYQGRMDLNAMENFMRQEDFLAVVDATHPFATEVSRNLKMSASMARIPYLRLKRETGQNAEGRENSPFLQCYFGTNESCAKALLSTEGNILLTTGSKELLTYCKEASLKERLYVRVLPSEESIAVCRAAGLKGKQIIAMQGPFSEEMNLALIRQYEICHLVTKETGTTGGFPEKVSAAKQAGIRVHVIGNPEKQDGLSFQEVCDKLSSLTGISLSPNIHLHISLIGIGMGDSGTRTQLAEKRIQEADYLFGAKRLLCGIKEQYTNKKQTAAYPYYTAKDILPVLTDILKEKEMQCYCGKNIQAAVLFSGDTGFYSGSWNLYKELEEWKKGQEADISIQVLPGISSVSYFAAACKISWQDAVIRSIHGKGGRKNWEAEVLSDIRYHEKLFLLVSGVSDVREVGRILVENHLPGCRIFVGFQLSYPEETVTEYNPVQCTKLKEEGLYILAVLNPHCEQKYLSPARPDEAFVRGKVPMTKETVRKLAVCTLKLTEHAIVYDIGSGTGSVAMEIAERSETIQVYALEQKDEGVELIRQNREKFALPNVHIVKGQAPECFENLPAPTHAFIGGSGGRLEEILRKLYEKNRNMRIVMTAVTLETMGKIAEIRKYMPIKEEEILHLQVSKSRFAGSSHLMQAENPIYICSFDFSGE</sequence>
<dbReference type="NCBIfam" id="TIGR02467">
    <property type="entry name" value="CbiE"/>
    <property type="match status" value="1"/>
</dbReference>
<proteinExistence type="predicted"/>
<dbReference type="InterPro" id="IPR050714">
    <property type="entry name" value="Cobalamin_biosynth_MTase"/>
</dbReference>
<dbReference type="EC" id="1.3.1.54" evidence="7"/>
<evidence type="ECO:0000256" key="4">
    <source>
        <dbReference type="ARBA" id="ARBA00022679"/>
    </source>
</evidence>
<dbReference type="Proteomes" id="UP000779049">
    <property type="component" value="Unassembled WGS sequence"/>
</dbReference>